<dbReference type="GO" id="GO:0004386">
    <property type="term" value="F:helicase activity"/>
    <property type="evidence" value="ECO:0007669"/>
    <property type="project" value="UniProtKB-KW"/>
</dbReference>
<dbReference type="InterPro" id="IPR027417">
    <property type="entry name" value="P-loop_NTPase"/>
</dbReference>
<dbReference type="GO" id="GO:0005694">
    <property type="term" value="C:chromosome"/>
    <property type="evidence" value="ECO:0007669"/>
    <property type="project" value="UniProtKB-ARBA"/>
</dbReference>
<keyword evidence="9" id="KW-0067">ATP-binding</keyword>
<dbReference type="InterPro" id="IPR045055">
    <property type="entry name" value="DNA2/NAM7-like"/>
</dbReference>
<organism evidence="12 13">
    <name type="scientific">Candidula unifasciata</name>
    <dbReference type="NCBI Taxonomy" id="100452"/>
    <lineage>
        <taxon>Eukaryota</taxon>
        <taxon>Metazoa</taxon>
        <taxon>Spiralia</taxon>
        <taxon>Lophotrochozoa</taxon>
        <taxon>Mollusca</taxon>
        <taxon>Gastropoda</taxon>
        <taxon>Heterobranchia</taxon>
        <taxon>Euthyneura</taxon>
        <taxon>Panpulmonata</taxon>
        <taxon>Eupulmonata</taxon>
        <taxon>Stylommatophora</taxon>
        <taxon>Helicina</taxon>
        <taxon>Helicoidea</taxon>
        <taxon>Geomitridae</taxon>
        <taxon>Candidula</taxon>
    </lineage>
</organism>
<protein>
    <recommendedName>
        <fullName evidence="11">RZ-type domain-containing protein</fullName>
    </recommendedName>
</protein>
<comment type="caution">
    <text evidence="12">The sequence shown here is derived from an EMBL/GenBank/DDBJ whole genome shotgun (WGS) entry which is preliminary data.</text>
</comment>
<keyword evidence="2" id="KW-0963">Cytoplasm</keyword>
<keyword evidence="4" id="KW-0547">Nucleotide-binding</keyword>
<dbReference type="PANTHER" id="PTHR10887">
    <property type="entry name" value="DNA2/NAM7 HELICASE FAMILY"/>
    <property type="match status" value="1"/>
</dbReference>
<dbReference type="GO" id="GO:0031380">
    <property type="term" value="C:nuclear RNA-directed RNA polymerase complex"/>
    <property type="evidence" value="ECO:0007669"/>
    <property type="project" value="TreeGrafter"/>
</dbReference>
<accession>A0A8S3YT81</accession>
<dbReference type="InterPro" id="IPR047187">
    <property type="entry name" value="SF1_C_Upf1"/>
</dbReference>
<dbReference type="GO" id="GO:0005524">
    <property type="term" value="F:ATP binding"/>
    <property type="evidence" value="ECO:0007669"/>
    <property type="project" value="UniProtKB-KW"/>
</dbReference>
<keyword evidence="13" id="KW-1185">Reference proteome</keyword>
<dbReference type="PANTHER" id="PTHR10887:SF341">
    <property type="entry name" value="NFX1-TYPE ZINC FINGER-CONTAINING PROTEIN 1"/>
    <property type="match status" value="1"/>
</dbReference>
<sequence>MRPEISTLLVLPELYPDLKDHDDVKRYPDVLRVNGNVCFIQHGEHDSQEQDTSTFTNKFEAEFVIGLCEYILLQGQFKAEQITILSPYAGQIHFIKNQMQTLARSHKTADKLKGVKISSVDNYQGNENDIILLSLVRSNEDNEIGFLKANNRICVALSRAKIGLYVVGNFAGLSQSSALMQDITNNAKRLGYLKEHITLSCLRHKDKQTVIRQPKDFSKVSEGGCAQPCKMRLKCGHSCKRVCHADDINHKNSQCNEKCRHFCEKCKQYCSEDHRCDEHEVCRNLVEKIIPVCHHVQKVACGVEPNAVECQEKCQEVLPCGHQCTDRCGSKHAHTQNVCKVKIKYTPDQCGHGSFYVVCGQSRSQDRGKCPKPCKVELACGHLCAGTCGQCSNQRLHETCQMKCQKILICGHECQDTCSSCPPCTRPCETACTHSRCPKKCGELCSPCVENCSWACRHKSCEELCCLPCKRPPCNVQCSKRRPCKHLCSGLCGEECPRLCSVCDKETLVSESLYGFDGDPTTLFIEVDCGHVIEVDFMDEWMKTSTASSDESGNMVIGLKCCPVCKSPVRKCARYNKQIKEMLRYIESVKKKYIGEKHTEMKRRLKHVISEIRGQDRLIIDNFIEEGGEVLSEVILEAQLNQVNLFRLVTAMRKATEECIRRFDGSSGILKNILQDLKCFCTWILKKRSVFSEQNRLDAELERDRLTVLLDLCKINETVKQRGLHEKLEVRHVTMLGQTVIQLSAHKRADPAAVKEAKTLCDKLKEIIPDTHIALTAAEKLEIVRAVNVSRGAWYKCRNGHIYAIGECGQAMEESVCPECKAKIGGANHQLLTDNAWAPDMDEAERPIWDNINADRELALRLQEELDRIDLMD</sequence>
<evidence type="ECO:0000256" key="9">
    <source>
        <dbReference type="ARBA" id="ARBA00022840"/>
    </source>
</evidence>
<evidence type="ECO:0000256" key="4">
    <source>
        <dbReference type="ARBA" id="ARBA00022741"/>
    </source>
</evidence>
<evidence type="ECO:0000256" key="3">
    <source>
        <dbReference type="ARBA" id="ARBA00022723"/>
    </source>
</evidence>
<keyword evidence="8" id="KW-0862">Zinc</keyword>
<dbReference type="EMBL" id="CAJHNH020000601">
    <property type="protein sequence ID" value="CAG5118745.1"/>
    <property type="molecule type" value="Genomic_DNA"/>
</dbReference>
<feature type="domain" description="RZ-type" evidence="11">
    <location>
        <begin position="775"/>
        <end position="847"/>
    </location>
</feature>
<evidence type="ECO:0000256" key="8">
    <source>
        <dbReference type="ARBA" id="ARBA00022833"/>
    </source>
</evidence>
<dbReference type="Proteomes" id="UP000678393">
    <property type="component" value="Unassembled WGS sequence"/>
</dbReference>
<evidence type="ECO:0000256" key="1">
    <source>
        <dbReference type="ARBA" id="ARBA00004496"/>
    </source>
</evidence>
<dbReference type="AlphaFoldDB" id="A0A8S3YT81"/>
<evidence type="ECO:0000313" key="13">
    <source>
        <dbReference type="Proteomes" id="UP000678393"/>
    </source>
</evidence>
<dbReference type="Pfam" id="PF13087">
    <property type="entry name" value="AAA_12"/>
    <property type="match status" value="1"/>
</dbReference>
<proteinExistence type="predicted"/>
<name>A0A8S3YT81_9EUPU</name>
<evidence type="ECO:0000256" key="6">
    <source>
        <dbReference type="ARBA" id="ARBA00022801"/>
    </source>
</evidence>
<dbReference type="Gene3D" id="3.40.50.300">
    <property type="entry name" value="P-loop containing nucleotide triphosphate hydrolases"/>
    <property type="match status" value="1"/>
</dbReference>
<gene>
    <name evidence="12" type="ORF">CUNI_LOCUS4303</name>
</gene>
<evidence type="ECO:0000256" key="10">
    <source>
        <dbReference type="ARBA" id="ARBA00022859"/>
    </source>
</evidence>
<dbReference type="GO" id="GO:0008270">
    <property type="term" value="F:zinc ion binding"/>
    <property type="evidence" value="ECO:0007669"/>
    <property type="project" value="UniProtKB-KW"/>
</dbReference>
<dbReference type="InterPro" id="IPR041679">
    <property type="entry name" value="DNA2/NAM7-like_C"/>
</dbReference>
<keyword evidence="3" id="KW-0479">Metal-binding</keyword>
<dbReference type="InterPro" id="IPR046439">
    <property type="entry name" value="ZF_RZ_dom"/>
</dbReference>
<evidence type="ECO:0000259" key="11">
    <source>
        <dbReference type="PROSITE" id="PS51981"/>
    </source>
</evidence>
<evidence type="ECO:0000313" key="12">
    <source>
        <dbReference type="EMBL" id="CAG5118745.1"/>
    </source>
</evidence>
<dbReference type="GO" id="GO:0031048">
    <property type="term" value="P:regulatory ncRNA-mediated heterochromatin formation"/>
    <property type="evidence" value="ECO:0007669"/>
    <property type="project" value="TreeGrafter"/>
</dbReference>
<keyword evidence="6" id="KW-0378">Hydrolase</keyword>
<reference evidence="12" key="1">
    <citation type="submission" date="2021-04" db="EMBL/GenBank/DDBJ databases">
        <authorList>
            <consortium name="Molecular Ecology Group"/>
        </authorList>
    </citation>
    <scope>NUCLEOTIDE SEQUENCE</scope>
</reference>
<dbReference type="SUPFAM" id="SSF52540">
    <property type="entry name" value="P-loop containing nucleoside triphosphate hydrolases"/>
    <property type="match status" value="1"/>
</dbReference>
<dbReference type="CDD" id="cd18808">
    <property type="entry name" value="SF1_C_Upf1"/>
    <property type="match status" value="1"/>
</dbReference>
<dbReference type="GO" id="GO:0005737">
    <property type="term" value="C:cytoplasm"/>
    <property type="evidence" value="ECO:0007669"/>
    <property type="project" value="UniProtKB-SubCell"/>
</dbReference>
<comment type="subcellular location">
    <subcellularLocation>
        <location evidence="1">Cytoplasm</location>
    </subcellularLocation>
</comment>
<evidence type="ECO:0000256" key="5">
    <source>
        <dbReference type="ARBA" id="ARBA00022771"/>
    </source>
</evidence>
<dbReference type="PROSITE" id="PS51981">
    <property type="entry name" value="ZF_RZ"/>
    <property type="match status" value="1"/>
</dbReference>
<dbReference type="OrthoDB" id="2423195at2759"/>
<keyword evidence="10" id="KW-0391">Immunity</keyword>
<dbReference type="Pfam" id="PF20173">
    <property type="entry name" value="ZnF_RZ-type"/>
    <property type="match status" value="1"/>
</dbReference>
<dbReference type="FunFam" id="3.40.50.300:FF:000326">
    <property type="entry name" value="P-loop containing nucleoside triphosphate hydrolase"/>
    <property type="match status" value="1"/>
</dbReference>
<dbReference type="GO" id="GO:0016787">
    <property type="term" value="F:hydrolase activity"/>
    <property type="evidence" value="ECO:0007669"/>
    <property type="project" value="UniProtKB-KW"/>
</dbReference>
<evidence type="ECO:0000256" key="2">
    <source>
        <dbReference type="ARBA" id="ARBA00022490"/>
    </source>
</evidence>
<keyword evidence="5" id="KW-0863">Zinc-finger</keyword>
<dbReference type="GO" id="GO:0002376">
    <property type="term" value="P:immune system process"/>
    <property type="evidence" value="ECO:0007669"/>
    <property type="project" value="UniProtKB-KW"/>
</dbReference>
<evidence type="ECO:0000256" key="7">
    <source>
        <dbReference type="ARBA" id="ARBA00022806"/>
    </source>
</evidence>
<keyword evidence="7" id="KW-0347">Helicase</keyword>